<dbReference type="Pfam" id="PF01590">
    <property type="entry name" value="GAF"/>
    <property type="match status" value="1"/>
</dbReference>
<evidence type="ECO:0000256" key="5">
    <source>
        <dbReference type="ARBA" id="ARBA00023159"/>
    </source>
</evidence>
<sequence>MGRFAVRDLSAAHWQTLAILDAVSGEVSLDVLERLSPLEPQDVHALVRRSVSAGIVTETKNRGLILSPGVSLTVKRRLSRINTKKRLASIAARVQRLDPKDGLTADARISLLLKAGLDYDAALLAQEEAEKCVREGNASDALGFLERAYGISAGRLGDAQWDMLFILIVNELCRLTINAAGNIRRIPSLLEQERPVAERLGDLRTLARIDLVSGLYHYVMGDTAQGLENITSGLQKAEELGDEDIILISSEFRGIYYYLKGMYKEAVDTFDQVMRVNSLPSGGRAPTFLPEHLASSSALGYISALLGQYHRAVGLLDSHWRRARMRKNDRNACFYEALLGIVLIITGRRTEAYSHLKSAQKEALEIDNRQALHVAKKGLAYHAYFEGRLEDAYWITMSMPHTESIGPQYNWPVHLEMLYAFERQDLLPPMPSLAFEQEITRVLDGPNHHLRGVALRIRALQAQERGDPHEDVLGLLRSSESELLLTGDPVELAKTRAEMARVQIARKDRPAARNYALMAWEGLSGYGQDFFPDDLVPLLRVGAPRRPGPRRQDLIERFTDLMDGFIPSTDGDEFLNRLVAAASRFFGADRGGLFWSAGGRDAGRPALRASYNLERSDISAEPFRESLRLIFKTFRNKEPLILKGVSGRRDREGGSQGVSVFCLPVTLKGEVRGVLYLDNFYTETGDDTEALDRDTALRLARQVSFSIERILRYAGMIETDRSRAASAHSSGDSDDAADRIIGSSPVMEVLLALSDQAAQSDATVLITGETGVGKELLARRIHDKSPRKDSPFVPVNLASIPETLVESELFGHEKGAFTGADRQKPGRIELAHRGTLFIDEIGDVPPGVQVKLLRVIQEKSFSRVGGTRTLISDFRLVAATNRDLARDAASGRFRQDLYFRLNVVPLLMPPLRDRGEDVVDLAQEFLRRYARKYHRALPAMTGEDVKALMAYSWPGNVRELKNVIERCAILSSKDRLQFHLPSSAGPISDPAFAGTPSMDELQRRYILHVLDLAHGRIGGPGGAAEILGMKRTTLQARMRKLGIGK</sequence>
<evidence type="ECO:0000256" key="2">
    <source>
        <dbReference type="ARBA" id="ARBA00022840"/>
    </source>
</evidence>
<dbReference type="Gene3D" id="1.10.8.60">
    <property type="match status" value="1"/>
</dbReference>
<protein>
    <submittedName>
        <fullName evidence="8">Transcriptional regulator containing GAF, AAA-type ATPase, and DNA-binding Fis domains</fullName>
    </submittedName>
</protein>
<dbReference type="InterPro" id="IPR025662">
    <property type="entry name" value="Sigma_54_int_dom_ATP-bd_1"/>
</dbReference>
<dbReference type="SMART" id="SM00065">
    <property type="entry name" value="GAF"/>
    <property type="match status" value="1"/>
</dbReference>
<dbReference type="EMBL" id="CAADRM010000159">
    <property type="protein sequence ID" value="VFU18879.1"/>
    <property type="molecule type" value="Genomic_DNA"/>
</dbReference>
<dbReference type="FunFam" id="3.40.50.300:FF:000006">
    <property type="entry name" value="DNA-binding transcriptional regulator NtrC"/>
    <property type="match status" value="1"/>
</dbReference>
<evidence type="ECO:0000256" key="1">
    <source>
        <dbReference type="ARBA" id="ARBA00022741"/>
    </source>
</evidence>
<dbReference type="InterPro" id="IPR058031">
    <property type="entry name" value="AAA_lid_NorR"/>
</dbReference>
<keyword evidence="3" id="KW-0805">Transcription regulation</keyword>
<evidence type="ECO:0000256" key="4">
    <source>
        <dbReference type="ARBA" id="ARBA00023125"/>
    </source>
</evidence>
<dbReference type="InterPro" id="IPR029016">
    <property type="entry name" value="GAF-like_dom_sf"/>
</dbReference>
<dbReference type="InterPro" id="IPR009057">
    <property type="entry name" value="Homeodomain-like_sf"/>
</dbReference>
<dbReference type="SUPFAM" id="SSF46689">
    <property type="entry name" value="Homeodomain-like"/>
    <property type="match status" value="1"/>
</dbReference>
<dbReference type="PROSITE" id="PS50045">
    <property type="entry name" value="SIGMA54_INTERACT_4"/>
    <property type="match status" value="1"/>
</dbReference>
<dbReference type="PANTHER" id="PTHR32071">
    <property type="entry name" value="TRANSCRIPTIONAL REGULATORY PROTEIN"/>
    <property type="match status" value="1"/>
</dbReference>
<keyword evidence="5" id="KW-0010">Activator</keyword>
<dbReference type="PROSITE" id="PS00675">
    <property type="entry name" value="SIGMA54_INTERACT_1"/>
    <property type="match status" value="1"/>
</dbReference>
<evidence type="ECO:0000313" key="8">
    <source>
        <dbReference type="EMBL" id="VFU18879.1"/>
    </source>
</evidence>
<dbReference type="Gene3D" id="1.25.40.10">
    <property type="entry name" value="Tetratricopeptide repeat domain"/>
    <property type="match status" value="1"/>
</dbReference>
<accession>A0A485M8E3</accession>
<dbReference type="GO" id="GO:0005524">
    <property type="term" value="F:ATP binding"/>
    <property type="evidence" value="ECO:0007669"/>
    <property type="project" value="UniProtKB-KW"/>
</dbReference>
<keyword evidence="1" id="KW-0547">Nucleotide-binding</keyword>
<keyword evidence="6" id="KW-0804">Transcription</keyword>
<dbReference type="CDD" id="cd00009">
    <property type="entry name" value="AAA"/>
    <property type="match status" value="1"/>
</dbReference>
<reference evidence="8" key="1">
    <citation type="submission" date="2019-03" db="EMBL/GenBank/DDBJ databases">
        <authorList>
            <person name="Hao L."/>
        </authorList>
    </citation>
    <scope>NUCLEOTIDE SEQUENCE</scope>
</reference>
<dbReference type="InterPro" id="IPR002078">
    <property type="entry name" value="Sigma_54_int"/>
</dbReference>
<dbReference type="SUPFAM" id="SSF55781">
    <property type="entry name" value="GAF domain-like"/>
    <property type="match status" value="1"/>
</dbReference>
<dbReference type="Gene3D" id="3.30.450.40">
    <property type="match status" value="1"/>
</dbReference>
<proteinExistence type="predicted"/>
<dbReference type="Pfam" id="PF00158">
    <property type="entry name" value="Sigma54_activat"/>
    <property type="match status" value="1"/>
</dbReference>
<evidence type="ECO:0000259" key="7">
    <source>
        <dbReference type="PROSITE" id="PS50045"/>
    </source>
</evidence>
<dbReference type="InterPro" id="IPR011990">
    <property type="entry name" value="TPR-like_helical_dom_sf"/>
</dbReference>
<dbReference type="InterPro" id="IPR003018">
    <property type="entry name" value="GAF"/>
</dbReference>
<evidence type="ECO:0000256" key="3">
    <source>
        <dbReference type="ARBA" id="ARBA00023015"/>
    </source>
</evidence>
<dbReference type="AlphaFoldDB" id="A0A485M8E3"/>
<dbReference type="PROSITE" id="PS00688">
    <property type="entry name" value="SIGMA54_INTERACT_3"/>
    <property type="match status" value="1"/>
</dbReference>
<organism evidence="8">
    <name type="scientific">anaerobic digester metagenome</name>
    <dbReference type="NCBI Taxonomy" id="1263854"/>
    <lineage>
        <taxon>unclassified sequences</taxon>
        <taxon>metagenomes</taxon>
        <taxon>ecological metagenomes</taxon>
    </lineage>
</organism>
<dbReference type="PANTHER" id="PTHR32071:SF117">
    <property type="entry name" value="PTS-DEPENDENT DIHYDROXYACETONE KINASE OPERON REGULATORY PROTEIN-RELATED"/>
    <property type="match status" value="1"/>
</dbReference>
<name>A0A485M8E3_9ZZZZ</name>
<dbReference type="InterPro" id="IPR003593">
    <property type="entry name" value="AAA+_ATPase"/>
</dbReference>
<dbReference type="SUPFAM" id="SSF48452">
    <property type="entry name" value="TPR-like"/>
    <property type="match status" value="1"/>
</dbReference>
<dbReference type="InterPro" id="IPR025944">
    <property type="entry name" value="Sigma_54_int_dom_CS"/>
</dbReference>
<dbReference type="Gene3D" id="3.40.50.300">
    <property type="entry name" value="P-loop containing nucleotide triphosphate hydrolases"/>
    <property type="match status" value="1"/>
</dbReference>
<keyword evidence="4 8" id="KW-0238">DNA-binding</keyword>
<dbReference type="Pfam" id="PF25601">
    <property type="entry name" value="AAA_lid_14"/>
    <property type="match status" value="1"/>
</dbReference>
<dbReference type="SUPFAM" id="SSF52540">
    <property type="entry name" value="P-loop containing nucleoside triphosphate hydrolases"/>
    <property type="match status" value="1"/>
</dbReference>
<feature type="domain" description="Sigma-54 factor interaction" evidence="7">
    <location>
        <begin position="740"/>
        <end position="969"/>
    </location>
</feature>
<dbReference type="GO" id="GO:0006355">
    <property type="term" value="P:regulation of DNA-templated transcription"/>
    <property type="evidence" value="ECO:0007669"/>
    <property type="project" value="InterPro"/>
</dbReference>
<dbReference type="Gene3D" id="1.10.10.60">
    <property type="entry name" value="Homeodomain-like"/>
    <property type="match status" value="1"/>
</dbReference>
<keyword evidence="2" id="KW-0067">ATP-binding</keyword>
<dbReference type="InterPro" id="IPR027417">
    <property type="entry name" value="P-loop_NTPase"/>
</dbReference>
<dbReference type="SMART" id="SM00382">
    <property type="entry name" value="AAA"/>
    <property type="match status" value="1"/>
</dbReference>
<evidence type="ECO:0000256" key="6">
    <source>
        <dbReference type="ARBA" id="ARBA00023163"/>
    </source>
</evidence>
<dbReference type="GO" id="GO:0003677">
    <property type="term" value="F:DNA binding"/>
    <property type="evidence" value="ECO:0007669"/>
    <property type="project" value="UniProtKB-KW"/>
</dbReference>
<gene>
    <name evidence="8" type="ORF">SCFA_900008</name>
</gene>